<dbReference type="GO" id="GO:0046982">
    <property type="term" value="F:protein heterodimerization activity"/>
    <property type="evidence" value="ECO:0007669"/>
    <property type="project" value="UniProtKB-ARBA"/>
</dbReference>
<dbReference type="PROSITE" id="PS50217">
    <property type="entry name" value="BZIP"/>
    <property type="match status" value="1"/>
</dbReference>
<reference evidence="7 8" key="1">
    <citation type="journal article" date="2020" name="Nat. Commun.">
        <title>Genome of Tripterygium wilfordii and identification of cytochrome P450 involved in triptolide biosynthesis.</title>
        <authorList>
            <person name="Tu L."/>
            <person name="Su P."/>
            <person name="Zhang Z."/>
            <person name="Gao L."/>
            <person name="Wang J."/>
            <person name="Hu T."/>
            <person name="Zhou J."/>
            <person name="Zhang Y."/>
            <person name="Zhao Y."/>
            <person name="Liu Y."/>
            <person name="Song Y."/>
            <person name="Tong Y."/>
            <person name="Lu Y."/>
            <person name="Yang J."/>
            <person name="Xu C."/>
            <person name="Jia M."/>
            <person name="Peters R.J."/>
            <person name="Huang L."/>
            <person name="Gao W."/>
        </authorList>
    </citation>
    <scope>NUCLEOTIDE SEQUENCE [LARGE SCALE GENOMIC DNA]</scope>
    <source>
        <strain evidence="8">cv. XIE 37</strain>
        <tissue evidence="7">Leaf</tissue>
    </source>
</reference>
<comment type="caution">
    <text evidence="7">The sequence shown here is derived from an EMBL/GenBank/DDBJ whole genome shotgun (WGS) entry which is preliminary data.</text>
</comment>
<organism evidence="7 8">
    <name type="scientific">Tripterygium wilfordii</name>
    <name type="common">Thunder God vine</name>
    <dbReference type="NCBI Taxonomy" id="458696"/>
    <lineage>
        <taxon>Eukaryota</taxon>
        <taxon>Viridiplantae</taxon>
        <taxon>Streptophyta</taxon>
        <taxon>Embryophyta</taxon>
        <taxon>Tracheophyta</taxon>
        <taxon>Spermatophyta</taxon>
        <taxon>Magnoliopsida</taxon>
        <taxon>eudicotyledons</taxon>
        <taxon>Gunneridae</taxon>
        <taxon>Pentapetalae</taxon>
        <taxon>rosids</taxon>
        <taxon>fabids</taxon>
        <taxon>Celastrales</taxon>
        <taxon>Celastraceae</taxon>
        <taxon>Tripterygium</taxon>
    </lineage>
</organism>
<keyword evidence="5" id="KW-0539">Nucleus</keyword>
<dbReference type="FunFam" id="1.20.5.170:FF:000020">
    <property type="entry name" value="BZIP transcription factor"/>
    <property type="match status" value="1"/>
</dbReference>
<keyword evidence="3" id="KW-0238">DNA-binding</keyword>
<proteinExistence type="predicted"/>
<accession>A0A7J7D0F0</accession>
<evidence type="ECO:0000256" key="2">
    <source>
        <dbReference type="ARBA" id="ARBA00023015"/>
    </source>
</evidence>
<evidence type="ECO:0000256" key="1">
    <source>
        <dbReference type="ARBA" id="ARBA00004123"/>
    </source>
</evidence>
<dbReference type="AlphaFoldDB" id="A0A7J7D0F0"/>
<dbReference type="EMBL" id="JAAARO010000012">
    <property type="protein sequence ID" value="KAF5739842.1"/>
    <property type="molecule type" value="Genomic_DNA"/>
</dbReference>
<dbReference type="SUPFAM" id="SSF57959">
    <property type="entry name" value="Leucine zipper domain"/>
    <property type="match status" value="1"/>
</dbReference>
<keyword evidence="2" id="KW-0805">Transcription regulation</keyword>
<name>A0A7J7D0F0_TRIWF</name>
<dbReference type="SMART" id="SM00338">
    <property type="entry name" value="BRLZ"/>
    <property type="match status" value="1"/>
</dbReference>
<feature type="domain" description="BZIP" evidence="6">
    <location>
        <begin position="52"/>
        <end position="98"/>
    </location>
</feature>
<evidence type="ECO:0000259" key="6">
    <source>
        <dbReference type="PROSITE" id="PS50217"/>
    </source>
</evidence>
<dbReference type="GO" id="GO:0003700">
    <property type="term" value="F:DNA-binding transcription factor activity"/>
    <property type="evidence" value="ECO:0007669"/>
    <property type="project" value="InterPro"/>
</dbReference>
<dbReference type="Proteomes" id="UP000593562">
    <property type="component" value="Unassembled WGS sequence"/>
</dbReference>
<dbReference type="InParanoid" id="A0A7J7D0F0"/>
<sequence>MFASEEAVQFHYPVLETGLSPSEIQELLSQIELPTTPNSGSEVLNRSVYSVDERKRRRMISNRESARRSRWRKKRHLEELTEQVKQLEVVNHDLKNRLGSTLAQCHVLWRENDMLRSESVALRARLLDLYQLLVSMQSC</sequence>
<evidence type="ECO:0000256" key="5">
    <source>
        <dbReference type="ARBA" id="ARBA00023242"/>
    </source>
</evidence>
<dbReference type="PANTHER" id="PTHR45764:SF52">
    <property type="entry name" value="BASIC LEUCINE ZIPPER 4"/>
    <property type="match status" value="1"/>
</dbReference>
<gene>
    <name evidence="7" type="ORF">HS088_TW12G01053</name>
</gene>
<dbReference type="Gene3D" id="1.20.5.170">
    <property type="match status" value="1"/>
</dbReference>
<dbReference type="InterPro" id="IPR004827">
    <property type="entry name" value="bZIP"/>
</dbReference>
<evidence type="ECO:0000256" key="4">
    <source>
        <dbReference type="ARBA" id="ARBA00023163"/>
    </source>
</evidence>
<keyword evidence="4" id="KW-0804">Transcription</keyword>
<dbReference type="InterPro" id="IPR046347">
    <property type="entry name" value="bZIP_sf"/>
</dbReference>
<protein>
    <submittedName>
        <fullName evidence="7">Putative Basic leucine-zipper 4</fullName>
    </submittedName>
</protein>
<evidence type="ECO:0000313" key="7">
    <source>
        <dbReference type="EMBL" id="KAF5739842.1"/>
    </source>
</evidence>
<evidence type="ECO:0000256" key="3">
    <source>
        <dbReference type="ARBA" id="ARBA00023125"/>
    </source>
</evidence>
<dbReference type="PROSITE" id="PS00036">
    <property type="entry name" value="BZIP_BASIC"/>
    <property type="match status" value="1"/>
</dbReference>
<dbReference type="GO" id="GO:0045893">
    <property type="term" value="P:positive regulation of DNA-templated transcription"/>
    <property type="evidence" value="ECO:0007669"/>
    <property type="project" value="TreeGrafter"/>
</dbReference>
<dbReference type="PANTHER" id="PTHR45764">
    <property type="entry name" value="BZIP TRANSCRIPTION FACTOR 44"/>
    <property type="match status" value="1"/>
</dbReference>
<dbReference type="GO" id="GO:0000976">
    <property type="term" value="F:transcription cis-regulatory region binding"/>
    <property type="evidence" value="ECO:0007669"/>
    <property type="project" value="TreeGrafter"/>
</dbReference>
<dbReference type="CDD" id="cd14702">
    <property type="entry name" value="bZIP_plant_GBF1"/>
    <property type="match status" value="1"/>
</dbReference>
<dbReference type="Pfam" id="PF00170">
    <property type="entry name" value="bZIP_1"/>
    <property type="match status" value="1"/>
</dbReference>
<keyword evidence="8" id="KW-1185">Reference proteome</keyword>
<dbReference type="InterPro" id="IPR045314">
    <property type="entry name" value="bZIP_plant_GBF1"/>
</dbReference>
<evidence type="ECO:0000313" key="8">
    <source>
        <dbReference type="Proteomes" id="UP000593562"/>
    </source>
</evidence>
<dbReference type="FunCoup" id="A0A7J7D0F0">
    <property type="interactions" value="16"/>
</dbReference>
<comment type="subcellular location">
    <subcellularLocation>
        <location evidence="1">Nucleus</location>
    </subcellularLocation>
</comment>
<dbReference type="GO" id="GO:0005634">
    <property type="term" value="C:nucleus"/>
    <property type="evidence" value="ECO:0007669"/>
    <property type="project" value="UniProtKB-SubCell"/>
</dbReference>